<dbReference type="RefSeq" id="WP_138448065.1">
    <property type="nucleotide sequence ID" value="NZ_VBUT01000004.1"/>
</dbReference>
<name>A0A5R8NSQ5_9NOCA</name>
<accession>A0A5R8NSQ5</accession>
<dbReference type="AlphaFoldDB" id="A0A5R8NSQ5"/>
<dbReference type="EMBL" id="VBUT01000004">
    <property type="protein sequence ID" value="TLF78716.1"/>
    <property type="molecule type" value="Genomic_DNA"/>
</dbReference>
<gene>
    <name evidence="1" type="ORF">FEK34_13100</name>
</gene>
<evidence type="ECO:0000313" key="1">
    <source>
        <dbReference type="EMBL" id="TLF78716.1"/>
    </source>
</evidence>
<proteinExistence type="predicted"/>
<protein>
    <submittedName>
        <fullName evidence="1">DUF3800 domain-containing protein</fullName>
    </submittedName>
</protein>
<comment type="caution">
    <text evidence="1">The sequence shown here is derived from an EMBL/GenBank/DDBJ whole genome shotgun (WGS) entry which is preliminary data.</text>
</comment>
<dbReference type="Proteomes" id="UP000306378">
    <property type="component" value="Unassembled WGS sequence"/>
</dbReference>
<sequence>MLTAWGDESGSQPSRDPDTYLVAAVLIDSGDVPPVRSAMDALRLPDEKKVHWHSSTDSRREDLVAALVDIPAMSVVVVHHQARAGDRRHRRKCLEYLFPELARMPCDQLTLESRGPQDNSDLDLVQKFRSRKIIGSGFRVNHLAGPAEPMLWIADVVCGAVVQYRVGNPRYLDKLGGLVDIHHL</sequence>
<organism evidence="1 2">
    <name type="scientific">Nocardia cyriacigeorgica</name>
    <dbReference type="NCBI Taxonomy" id="135487"/>
    <lineage>
        <taxon>Bacteria</taxon>
        <taxon>Bacillati</taxon>
        <taxon>Actinomycetota</taxon>
        <taxon>Actinomycetes</taxon>
        <taxon>Mycobacteriales</taxon>
        <taxon>Nocardiaceae</taxon>
        <taxon>Nocardia</taxon>
    </lineage>
</organism>
<reference evidence="1 2" key="1">
    <citation type="submission" date="2019-05" db="EMBL/GenBank/DDBJ databases">
        <title>Genomes sequences of two Nocardia cyriacigeorgica environmental isolates, type strains Nocardia asteroides ATCC 19247 and Nocardia cyriacigeorgica DSM 44484.</title>
        <authorList>
            <person name="Vautrin F."/>
            <person name="Bergeron E."/>
            <person name="Dubost A."/>
            <person name="Abrouk D."/>
            <person name="Rodriguez Nava V."/>
            <person name="Pujic P."/>
        </authorList>
    </citation>
    <scope>NUCLEOTIDE SEQUENCE [LARGE SCALE GENOMIC DNA]</scope>
    <source>
        <strain evidence="1 2">EML 446</strain>
    </source>
</reference>
<evidence type="ECO:0000313" key="2">
    <source>
        <dbReference type="Proteomes" id="UP000306378"/>
    </source>
</evidence>